<evidence type="ECO:0000313" key="2">
    <source>
        <dbReference type="EMBL" id="KIQ02433.1"/>
    </source>
</evidence>
<keyword evidence="1" id="KW-1133">Transmembrane helix</keyword>
<feature type="transmembrane region" description="Helical" evidence="1">
    <location>
        <begin position="342"/>
        <end position="364"/>
    </location>
</feature>
<dbReference type="OrthoDB" id="7593790at2"/>
<keyword evidence="1" id="KW-0472">Membrane</keyword>
<feature type="transmembrane region" description="Helical" evidence="1">
    <location>
        <begin position="310"/>
        <end position="330"/>
    </location>
</feature>
<dbReference type="AlphaFoldDB" id="A0A0D0K2E2"/>
<name>A0A0D0K2E2_AGRTU</name>
<sequence length="384" mass="43623">MNGTLAIWYEPDEYNHSTAQVDRDPQQPNLEIHFNLWRDNPSKTNFLDIGLRLSEIQLVKRIYLYFPISLQLNQFQDLSAVMAYGQTLDAVFNMVVEVGSKTDLRYETTTSGEPFVTVHKVNVGEDLILTPVEDGLKGPGSTITLTEAMCTRLRDAGPGPQYIRLRLHLAGKTQSLFTQEIIGQEKVFVSSSQRLELTELRLNEQRSFPHSIAKRASANAFKIVRVHYFLIRELGHALVTQHAPLRKVRRLEAKLWASYLRGREIAARDAAEEERLLSRLIIYHWREGSKEDPIQDFTAFASFQASTPGLLFYMIGVILLGAIGSALYDWGKSFWGVTETTLPYWCGGLAILWAIARTGVWGWLEAGAGRFRRVCARTIKRFSQ</sequence>
<dbReference type="EMBL" id="JXQV01000010">
    <property type="protein sequence ID" value="KIQ02433.1"/>
    <property type="molecule type" value="Genomic_DNA"/>
</dbReference>
<evidence type="ECO:0000313" key="3">
    <source>
        <dbReference type="Proteomes" id="UP000035017"/>
    </source>
</evidence>
<organism evidence="2 3">
    <name type="scientific">Agrobacterium tumefaciens</name>
    <dbReference type="NCBI Taxonomy" id="358"/>
    <lineage>
        <taxon>Bacteria</taxon>
        <taxon>Pseudomonadati</taxon>
        <taxon>Pseudomonadota</taxon>
        <taxon>Alphaproteobacteria</taxon>
        <taxon>Hyphomicrobiales</taxon>
        <taxon>Rhizobiaceae</taxon>
        <taxon>Rhizobium/Agrobacterium group</taxon>
        <taxon>Agrobacterium</taxon>
        <taxon>Agrobacterium tumefaciens complex</taxon>
    </lineage>
</organism>
<dbReference type="Proteomes" id="UP000035017">
    <property type="component" value="Unassembled WGS sequence"/>
</dbReference>
<gene>
    <name evidence="2" type="ORF">RU07_11945</name>
</gene>
<reference evidence="2 3" key="1">
    <citation type="submission" date="2014-12" db="EMBL/GenBank/DDBJ databases">
        <title>16Stimator: statistical estimation of ribosomal gene copy numbers from draft genome assemblies.</title>
        <authorList>
            <person name="Perisin M.A."/>
            <person name="Vetter M."/>
            <person name="Gilbert J.A."/>
            <person name="Bergelson J."/>
        </authorList>
    </citation>
    <scope>NUCLEOTIDE SEQUENCE [LARGE SCALE GENOMIC DNA]</scope>
    <source>
        <strain evidence="2 3">MEJ076</strain>
    </source>
</reference>
<evidence type="ECO:0000256" key="1">
    <source>
        <dbReference type="SAM" id="Phobius"/>
    </source>
</evidence>
<protein>
    <submittedName>
        <fullName evidence="2">Uncharacterized protein</fullName>
    </submittedName>
</protein>
<comment type="caution">
    <text evidence="2">The sequence shown here is derived from an EMBL/GenBank/DDBJ whole genome shotgun (WGS) entry which is preliminary data.</text>
</comment>
<keyword evidence="1" id="KW-0812">Transmembrane</keyword>
<proteinExistence type="predicted"/>
<accession>A0A0D0K2E2</accession>